<keyword evidence="1" id="KW-0479">Metal-binding</keyword>
<gene>
    <name evidence="6" type="ORF">SISSUDRAFT_1066589</name>
</gene>
<evidence type="ECO:0000259" key="5">
    <source>
        <dbReference type="PROSITE" id="PS50865"/>
    </source>
</evidence>
<proteinExistence type="predicted"/>
<dbReference type="InterPro" id="IPR002893">
    <property type="entry name" value="Znf_MYND"/>
</dbReference>
<evidence type="ECO:0000256" key="4">
    <source>
        <dbReference type="PROSITE-ProRule" id="PRU00134"/>
    </source>
</evidence>
<evidence type="ECO:0000313" key="7">
    <source>
        <dbReference type="Proteomes" id="UP000076798"/>
    </source>
</evidence>
<evidence type="ECO:0000313" key="6">
    <source>
        <dbReference type="EMBL" id="KZT32873.1"/>
    </source>
</evidence>
<reference evidence="6 7" key="1">
    <citation type="journal article" date="2016" name="Mol. Biol. Evol.">
        <title>Comparative Genomics of Early-Diverging Mushroom-Forming Fungi Provides Insights into the Origins of Lignocellulose Decay Capabilities.</title>
        <authorList>
            <person name="Nagy L.G."/>
            <person name="Riley R."/>
            <person name="Tritt A."/>
            <person name="Adam C."/>
            <person name="Daum C."/>
            <person name="Floudas D."/>
            <person name="Sun H."/>
            <person name="Yadav J.S."/>
            <person name="Pangilinan J."/>
            <person name="Larsson K.H."/>
            <person name="Matsuura K."/>
            <person name="Barry K."/>
            <person name="Labutti K."/>
            <person name="Kuo R."/>
            <person name="Ohm R.A."/>
            <person name="Bhattacharya S.S."/>
            <person name="Shirouzu T."/>
            <person name="Yoshinaga Y."/>
            <person name="Martin F.M."/>
            <person name="Grigoriev I.V."/>
            <person name="Hibbett D.S."/>
        </authorList>
    </citation>
    <scope>NUCLEOTIDE SEQUENCE [LARGE SCALE GENOMIC DNA]</scope>
    <source>
        <strain evidence="6 7">HHB10207 ss-3</strain>
    </source>
</reference>
<dbReference type="OrthoDB" id="341421at2759"/>
<name>A0A165Y4J0_9AGAM</name>
<protein>
    <recommendedName>
        <fullName evidence="5">MYND-type domain-containing protein</fullName>
    </recommendedName>
</protein>
<dbReference type="PROSITE" id="PS01360">
    <property type="entry name" value="ZF_MYND_1"/>
    <property type="match status" value="1"/>
</dbReference>
<dbReference type="Proteomes" id="UP000076798">
    <property type="component" value="Unassembled WGS sequence"/>
</dbReference>
<dbReference type="SUPFAM" id="SSF144232">
    <property type="entry name" value="HIT/MYND zinc finger-like"/>
    <property type="match status" value="1"/>
</dbReference>
<evidence type="ECO:0000256" key="1">
    <source>
        <dbReference type="ARBA" id="ARBA00022723"/>
    </source>
</evidence>
<keyword evidence="7" id="KW-1185">Reference proteome</keyword>
<keyword evidence="2 4" id="KW-0863">Zinc-finger</keyword>
<evidence type="ECO:0000256" key="3">
    <source>
        <dbReference type="ARBA" id="ARBA00022833"/>
    </source>
</evidence>
<keyword evidence="3" id="KW-0862">Zinc</keyword>
<dbReference type="PROSITE" id="PS50865">
    <property type="entry name" value="ZF_MYND_2"/>
    <property type="match status" value="1"/>
</dbReference>
<evidence type="ECO:0000256" key="2">
    <source>
        <dbReference type="ARBA" id="ARBA00022771"/>
    </source>
</evidence>
<sequence>MAPLERREDMINVLAALGIDIPRDSKMSGKRLKQRIAKALNRAQLLSKRLPSPPLNLHELPPWTGPPLEDAFSTTNMAELAKGMQVLATGTPVPGHPNEENVFNGLRATILAIASLKDKGLNALVIQDKDQQAAMCIRVSEVYQLDRRAPVIILLYQWYFRGNDNEEMFGFVSQNMRGEDLSTTEATVEEQRLLMRLLSQNSLLVPSSNRVVRQSYENGFRVSCVMPIGPLSMKDLGALNAEMGCEVCGDKGRLRCPRCESVIYCSEACSIKNQLSHKSQCDDLSQGNWKTITVQTRDEAAPGTTNYNRYTRIDAFGSDLDMETTEGPSPNIHGKNPFVVKIQMRNDNVYIYDRQASIDFFVMRSKDREHYMMLCAAATTGLISGKCYRWAKRVSDLELSICLDKQPPQDLKW</sequence>
<organism evidence="6 7">
    <name type="scientific">Sistotremastrum suecicum HHB10207 ss-3</name>
    <dbReference type="NCBI Taxonomy" id="1314776"/>
    <lineage>
        <taxon>Eukaryota</taxon>
        <taxon>Fungi</taxon>
        <taxon>Dikarya</taxon>
        <taxon>Basidiomycota</taxon>
        <taxon>Agaricomycotina</taxon>
        <taxon>Agaricomycetes</taxon>
        <taxon>Sistotremastrales</taxon>
        <taxon>Sistotremastraceae</taxon>
        <taxon>Sistotremastrum</taxon>
    </lineage>
</organism>
<accession>A0A165Y4J0</accession>
<dbReference type="GO" id="GO:0008270">
    <property type="term" value="F:zinc ion binding"/>
    <property type="evidence" value="ECO:0007669"/>
    <property type="project" value="UniProtKB-KW"/>
</dbReference>
<dbReference type="AlphaFoldDB" id="A0A165Y4J0"/>
<dbReference type="Pfam" id="PF01753">
    <property type="entry name" value="zf-MYND"/>
    <property type="match status" value="1"/>
</dbReference>
<dbReference type="Gene3D" id="6.10.140.2220">
    <property type="match status" value="1"/>
</dbReference>
<dbReference type="EMBL" id="KV428287">
    <property type="protein sequence ID" value="KZT32873.1"/>
    <property type="molecule type" value="Genomic_DNA"/>
</dbReference>
<feature type="domain" description="MYND-type" evidence="5">
    <location>
        <begin position="245"/>
        <end position="281"/>
    </location>
</feature>